<evidence type="ECO:0000313" key="2">
    <source>
        <dbReference type="Proteomes" id="UP000286641"/>
    </source>
</evidence>
<organism evidence="2 3">
    <name type="scientific">Callorhinus ursinus</name>
    <name type="common">Northern fur seal</name>
    <dbReference type="NCBI Taxonomy" id="34884"/>
    <lineage>
        <taxon>Eukaryota</taxon>
        <taxon>Metazoa</taxon>
        <taxon>Chordata</taxon>
        <taxon>Craniata</taxon>
        <taxon>Vertebrata</taxon>
        <taxon>Euteleostomi</taxon>
        <taxon>Mammalia</taxon>
        <taxon>Eutheria</taxon>
        <taxon>Laurasiatheria</taxon>
        <taxon>Carnivora</taxon>
        <taxon>Caniformia</taxon>
        <taxon>Pinnipedia</taxon>
        <taxon>Otariidae</taxon>
        <taxon>Callorhinus</taxon>
    </lineage>
</organism>
<feature type="compositionally biased region" description="Low complexity" evidence="1">
    <location>
        <begin position="205"/>
        <end position="217"/>
    </location>
</feature>
<name>A0A3Q7Q990_CALUR</name>
<feature type="compositionally biased region" description="Basic residues" evidence="1">
    <location>
        <begin position="93"/>
        <end position="111"/>
    </location>
</feature>
<feature type="compositionally biased region" description="Basic and acidic residues" evidence="1">
    <location>
        <begin position="178"/>
        <end position="202"/>
    </location>
</feature>
<sequence length="248" mass="26217">MRKQADRGPSKKEGLTEVATDSERYLAASSGPQRTASTTWRRRHGANERPGRNNSNFPARASKRITCLGRPLPQGRGRDGDAASSRAFLAGRRLAKRHLGLRSSPHARKPRAGGSEVTLTSGCGGGTRMFQSSRPPPHADPAAVSPPHTPGHPASPSCRGAGGSRVYVTAAARRRVRPPAEQHRAELEDPSRSRAQKRDARRGGRAATAGRAKARGPGPAPAYLRRLRSGPAPAPAGGRGEAAAGRRQ</sequence>
<feature type="compositionally biased region" description="Basic and acidic residues" evidence="1">
    <location>
        <begin position="1"/>
        <end position="15"/>
    </location>
</feature>
<reference key="1">
    <citation type="submission" date="2019-01" db="UniProtKB">
        <authorList>
            <consortium name="RefSeq"/>
        </authorList>
    </citation>
    <scope>IDENTIFICATION</scope>
</reference>
<feature type="region of interest" description="Disordered" evidence="1">
    <location>
        <begin position="1"/>
        <end position="248"/>
    </location>
</feature>
<dbReference type="InParanoid" id="A0A3Q7Q990"/>
<proteinExistence type="predicted"/>
<accession>A0A3Q7Q990</accession>
<dbReference type="RefSeq" id="XP_025742293.1">
    <property type="nucleotide sequence ID" value="XM_025886508.1"/>
</dbReference>
<dbReference type="Proteomes" id="UP000286641">
    <property type="component" value="Unplaced"/>
</dbReference>
<keyword evidence="2" id="KW-1185">Reference proteome</keyword>
<evidence type="ECO:0000256" key="1">
    <source>
        <dbReference type="SAM" id="MobiDB-lite"/>
    </source>
</evidence>
<evidence type="ECO:0000313" key="3">
    <source>
        <dbReference type="RefSeq" id="XP_025742293.1"/>
    </source>
</evidence>
<dbReference type="AlphaFoldDB" id="A0A3Q7Q990"/>
<reference evidence="3" key="2">
    <citation type="submission" date="2025-08" db="UniProtKB">
        <authorList>
            <consortium name="RefSeq"/>
        </authorList>
    </citation>
    <scope>IDENTIFICATION</scope>
    <source>
        <tissue evidence="3">Blood</tissue>
    </source>
</reference>
<feature type="compositionally biased region" description="Polar residues" evidence="1">
    <location>
        <begin position="30"/>
        <end position="39"/>
    </location>
</feature>
<gene>
    <name evidence="3" type="primary">LOC112835023</name>
</gene>
<protein>
    <submittedName>
        <fullName evidence="3">Uncharacterized protein LOC112835023</fullName>
    </submittedName>
</protein>